<proteinExistence type="predicted"/>
<dbReference type="GO" id="GO:0016301">
    <property type="term" value="F:kinase activity"/>
    <property type="evidence" value="ECO:0007669"/>
    <property type="project" value="UniProtKB-KW"/>
</dbReference>
<dbReference type="Gene3D" id="2.30.30.430">
    <property type="entry name" value="Kinase associated protein B domain"/>
    <property type="match status" value="1"/>
</dbReference>
<comment type="caution">
    <text evidence="1">The sequence shown here is derived from an EMBL/GenBank/DDBJ whole genome shotgun (WGS) entry which is preliminary data.</text>
</comment>
<evidence type="ECO:0000313" key="2">
    <source>
        <dbReference type="Proteomes" id="UP000249808"/>
    </source>
</evidence>
<name>A0A327ZVG8_9STAP</name>
<keyword evidence="2" id="KW-1185">Reference proteome</keyword>
<dbReference type="SMART" id="SM01298">
    <property type="entry name" value="KapB"/>
    <property type="match status" value="1"/>
</dbReference>
<reference evidence="1 2" key="1">
    <citation type="journal article" date="2018" name="Front. Microbiol.">
        <title>Description and Comparative Genomics of Macrococcus caseolyticus subsp. hominis subsp. nov., Macrococcus goetzii sp. nov., Macrococcus epidermidis sp. nov., and Macrococcus bohemicus sp. nov., Novel Macrococci From Human Clinical Material With Virulence Potential and Suspected Uptake of Foreign DNA by Natural Transformation.</title>
        <authorList>
            <person name="Maslanova I."/>
            <person name="Wertheimer Z."/>
            <person name="Sedlacek I."/>
            <person name="Svec P."/>
            <person name="Indrakova A."/>
            <person name="Kovarovic V."/>
            <person name="Schumann P."/>
            <person name="Sproer C."/>
            <person name="Kralova S."/>
            <person name="Sedo O."/>
            <person name="Kristofova L."/>
            <person name="Vrbovska V."/>
            <person name="Fuzik T."/>
            <person name="Petras P."/>
            <person name="Zdrahal Z."/>
            <person name="Ruzickova V."/>
            <person name="Doskar J."/>
            <person name="Pantucek R."/>
        </authorList>
    </citation>
    <scope>NUCLEOTIDE SEQUENCE [LARGE SCALE GENOMIC DNA]</scope>
    <source>
        <strain evidence="1 2">01/688</strain>
    </source>
</reference>
<organism evidence="1 2">
    <name type="scientific">Macrococcus epidermidis</name>
    <dbReference type="NCBI Taxonomy" id="1902580"/>
    <lineage>
        <taxon>Bacteria</taxon>
        <taxon>Bacillati</taxon>
        <taxon>Bacillota</taxon>
        <taxon>Bacilli</taxon>
        <taxon>Bacillales</taxon>
        <taxon>Staphylococcaceae</taxon>
        <taxon>Macrococcus</taxon>
    </lineage>
</organism>
<dbReference type="EMBL" id="PZJH01000001">
    <property type="protein sequence ID" value="RAK46205.1"/>
    <property type="molecule type" value="Genomic_DNA"/>
</dbReference>
<dbReference type="InterPro" id="IPR038080">
    <property type="entry name" value="KapB_sf"/>
</dbReference>
<dbReference type="AlphaFoldDB" id="A0A327ZVG8"/>
<dbReference type="RefSeq" id="WP_111714354.1">
    <property type="nucleotide sequence ID" value="NZ_JBHSSR010000001.1"/>
</dbReference>
<dbReference type="Pfam" id="PF08810">
    <property type="entry name" value="KapB"/>
    <property type="match status" value="1"/>
</dbReference>
<keyword evidence="1" id="KW-0418">Kinase</keyword>
<protein>
    <submittedName>
        <fullName evidence="1">Kinase</fullName>
    </submittedName>
</protein>
<dbReference type="InterPro" id="IPR014916">
    <property type="entry name" value="KapB"/>
</dbReference>
<accession>A0A327ZVG8</accession>
<keyword evidence="1" id="KW-0808">Transferase</keyword>
<gene>
    <name evidence="1" type="ORF">BHU61_01790</name>
</gene>
<dbReference type="Proteomes" id="UP000249808">
    <property type="component" value="Unassembled WGS sequence"/>
</dbReference>
<sequence>MYFRLMHKSGIYIVEKVQEQPNGVLVSVESVITHPMQGDLHNRGEVENVFFHERKALSHKEKRIVDENLLKHYTDEILPYVDSLIQAVSKMEQKLMSEDTPFNRKALETLTNLKHDYERQYKFSFPE</sequence>
<dbReference type="SUPFAM" id="SSF141251">
    <property type="entry name" value="Kinase-associated protein B-like"/>
    <property type="match status" value="1"/>
</dbReference>
<evidence type="ECO:0000313" key="1">
    <source>
        <dbReference type="EMBL" id="RAK46205.1"/>
    </source>
</evidence>